<protein>
    <recommendedName>
        <fullName evidence="3">Prophage minor tail protein Z (GPZ)</fullName>
    </recommendedName>
</protein>
<reference evidence="1" key="1">
    <citation type="journal article" date="2014" name="Int. J. Syst. Evol. Microbiol.">
        <title>Complete genome sequence of Corynebacterium casei LMG S-19264T (=DSM 44701T), isolated from a smear-ripened cheese.</title>
        <authorList>
            <consortium name="US DOE Joint Genome Institute (JGI-PGF)"/>
            <person name="Walter F."/>
            <person name="Albersmeier A."/>
            <person name="Kalinowski J."/>
            <person name="Ruckert C."/>
        </authorList>
    </citation>
    <scope>NUCLEOTIDE SEQUENCE</scope>
    <source>
        <strain evidence="1">CGMCC 1.15493</strain>
    </source>
</reference>
<name>A0A917DAT9_9HYPH</name>
<accession>A0A917DAT9</accession>
<dbReference type="Pfam" id="PF06763">
    <property type="entry name" value="Minor_tail_Z"/>
    <property type="match status" value="1"/>
</dbReference>
<comment type="caution">
    <text evidence="1">The sequence shown here is derived from an EMBL/GenBank/DDBJ whole genome shotgun (WGS) entry which is preliminary data.</text>
</comment>
<dbReference type="InterPro" id="IPR010633">
    <property type="entry name" value="Phage_lambda_GpZ"/>
</dbReference>
<dbReference type="EMBL" id="BMJJ01000005">
    <property type="protein sequence ID" value="GGD19819.1"/>
    <property type="molecule type" value="Genomic_DNA"/>
</dbReference>
<sequence length="192" mass="21191">MFDIKAQWRTKDLRRYLDHLKAPRLNQALSKATNDTARQVEKVAERIVASRLSLEAKRVRKGIYIRPASTPKTLTATIRGSTSEVPLKVFRAKEVPGGTVATIWGAKQFHPDAFIKGGIFGKKRVDIGMGGHVFVRKGAPRLPIKKAKGASIGEAMNEGAVSVAIERNADKMLAANVLRQLDRYTRKARGAF</sequence>
<keyword evidence="2" id="KW-1185">Reference proteome</keyword>
<gene>
    <name evidence="1" type="ORF">GCM10011335_23410</name>
</gene>
<proteinExistence type="predicted"/>
<evidence type="ECO:0000313" key="2">
    <source>
        <dbReference type="Proteomes" id="UP000613160"/>
    </source>
</evidence>
<evidence type="ECO:0000313" key="1">
    <source>
        <dbReference type="EMBL" id="GGD19819.1"/>
    </source>
</evidence>
<evidence type="ECO:0008006" key="3">
    <source>
        <dbReference type="Google" id="ProtNLM"/>
    </source>
</evidence>
<organism evidence="1 2">
    <name type="scientific">Aureimonas glaciei</name>
    <dbReference type="NCBI Taxonomy" id="1776957"/>
    <lineage>
        <taxon>Bacteria</taxon>
        <taxon>Pseudomonadati</taxon>
        <taxon>Pseudomonadota</taxon>
        <taxon>Alphaproteobacteria</taxon>
        <taxon>Hyphomicrobiales</taxon>
        <taxon>Aurantimonadaceae</taxon>
        <taxon>Aureimonas</taxon>
    </lineage>
</organism>
<dbReference type="Proteomes" id="UP000613160">
    <property type="component" value="Unassembled WGS sequence"/>
</dbReference>
<dbReference type="RefSeq" id="WP_188850806.1">
    <property type="nucleotide sequence ID" value="NZ_BMJJ01000005.1"/>
</dbReference>
<reference evidence="1" key="2">
    <citation type="submission" date="2020-09" db="EMBL/GenBank/DDBJ databases">
        <authorList>
            <person name="Sun Q."/>
            <person name="Zhou Y."/>
        </authorList>
    </citation>
    <scope>NUCLEOTIDE SEQUENCE</scope>
    <source>
        <strain evidence="1">CGMCC 1.15493</strain>
    </source>
</reference>
<dbReference type="AlphaFoldDB" id="A0A917DAT9"/>